<sequence length="193" mass="22668">MRQFNTQQSQKKVDEVYQSAYNDPSFDKTDFQRKFDMAQPSMNEYFDKKIKIYGLADGQFLINHYWVSGSVILFPKRFYMWNIIDPLEVKPHTLEVLNFVKPRPDYLIIGTGEKNLNLDFSFYEHFRRMGITVDTCPTFEACSTFNMCNEDDYNVACALVAPQISDEKGQNKLPQLQADSNEHREPRHNNLIK</sequence>
<dbReference type="AlphaFoldDB" id="A0A078AZF0"/>
<proteinExistence type="predicted"/>
<dbReference type="PANTHER" id="PTHR21192">
    <property type="entry name" value="NUCLEAR PROTEIN E3-3"/>
    <property type="match status" value="1"/>
</dbReference>
<organism evidence="1 2">
    <name type="scientific">Stylonychia lemnae</name>
    <name type="common">Ciliate</name>
    <dbReference type="NCBI Taxonomy" id="5949"/>
    <lineage>
        <taxon>Eukaryota</taxon>
        <taxon>Sar</taxon>
        <taxon>Alveolata</taxon>
        <taxon>Ciliophora</taxon>
        <taxon>Intramacronucleata</taxon>
        <taxon>Spirotrichea</taxon>
        <taxon>Stichotrichia</taxon>
        <taxon>Sporadotrichida</taxon>
        <taxon>Oxytrichidae</taxon>
        <taxon>Stylonychinae</taxon>
        <taxon>Stylonychia</taxon>
    </lineage>
</organism>
<dbReference type="InParanoid" id="A0A078AZF0"/>
<evidence type="ECO:0000313" key="1">
    <source>
        <dbReference type="EMBL" id="CDW86582.1"/>
    </source>
</evidence>
<dbReference type="OrthoDB" id="312606at2759"/>
<dbReference type="EMBL" id="CCKQ01014794">
    <property type="protein sequence ID" value="CDW86582.1"/>
    <property type="molecule type" value="Genomic_DNA"/>
</dbReference>
<reference evidence="1 2" key="1">
    <citation type="submission" date="2014-06" db="EMBL/GenBank/DDBJ databases">
        <authorList>
            <person name="Swart Estienne"/>
        </authorList>
    </citation>
    <scope>NUCLEOTIDE SEQUENCE [LARGE SCALE GENOMIC DNA]</scope>
    <source>
        <strain evidence="1 2">130c</strain>
    </source>
</reference>
<dbReference type="OMA" id="CENQNID"/>
<keyword evidence="2" id="KW-1185">Reference proteome</keyword>
<evidence type="ECO:0000313" key="2">
    <source>
        <dbReference type="Proteomes" id="UP000039865"/>
    </source>
</evidence>
<dbReference type="PANTHER" id="PTHR21192:SF2">
    <property type="entry name" value="NADH DEHYDROGENASE [UBIQUINONE] 1 ALPHA SUBCOMPLEX ASSEMBLY FACTOR 3"/>
    <property type="match status" value="1"/>
</dbReference>
<dbReference type="Proteomes" id="UP000039865">
    <property type="component" value="Unassembled WGS sequence"/>
</dbReference>
<evidence type="ECO:0008006" key="3">
    <source>
        <dbReference type="Google" id="ProtNLM"/>
    </source>
</evidence>
<dbReference type="SUPFAM" id="SSF64076">
    <property type="entry name" value="MTH938-like"/>
    <property type="match status" value="1"/>
</dbReference>
<dbReference type="InterPro" id="IPR036748">
    <property type="entry name" value="MTH938-like_sf"/>
</dbReference>
<dbReference type="Gene3D" id="3.40.1230.10">
    <property type="entry name" value="MTH938-like"/>
    <property type="match status" value="1"/>
</dbReference>
<dbReference type="GO" id="GO:0005743">
    <property type="term" value="C:mitochondrial inner membrane"/>
    <property type="evidence" value="ECO:0007669"/>
    <property type="project" value="TreeGrafter"/>
</dbReference>
<accession>A0A078AZF0</accession>
<dbReference type="Pfam" id="PF04430">
    <property type="entry name" value="DUF498"/>
    <property type="match status" value="1"/>
</dbReference>
<dbReference type="InterPro" id="IPR007523">
    <property type="entry name" value="NDUFAF3/AAMDC"/>
</dbReference>
<protein>
    <recommendedName>
        <fullName evidence="3">NADH dehydrogenase [ubiquinone] 1 alpha subcomplex assembly factor 3</fullName>
    </recommendedName>
</protein>
<gene>
    <name evidence="1" type="primary">Contig18167.g19311</name>
    <name evidence="1" type="ORF">STYLEM_15677</name>
</gene>
<dbReference type="GO" id="GO:0032981">
    <property type="term" value="P:mitochondrial respiratory chain complex I assembly"/>
    <property type="evidence" value="ECO:0007669"/>
    <property type="project" value="TreeGrafter"/>
</dbReference>
<name>A0A078AZF0_STYLE</name>